<dbReference type="PROSITE" id="PS51548">
    <property type="entry name" value="BIRNAVIRUS_VP4_PRO"/>
    <property type="match status" value="1"/>
</dbReference>
<dbReference type="GeneID" id="79412956"/>
<dbReference type="Pfam" id="PF13148">
    <property type="entry name" value="DUF3987"/>
    <property type="match status" value="1"/>
</dbReference>
<dbReference type="EMBL" id="OP882271">
    <property type="protein sequence ID" value="WAX22397.1"/>
    <property type="molecule type" value="Genomic_DNA"/>
</dbReference>
<name>A0AAE9VLK0_9CAUD</name>
<organism evidence="3 4">
    <name type="scientific">Pseudomonas phage MiCath</name>
    <dbReference type="NCBI Taxonomy" id="3003729"/>
    <lineage>
        <taxon>Viruses</taxon>
        <taxon>Duplodnaviria</taxon>
        <taxon>Heunggongvirae</taxon>
        <taxon>Uroviricota</taxon>
        <taxon>Caudoviricetes</taxon>
        <taxon>Queuovirinae</taxon>
        <taxon>Micathvirus</taxon>
        <taxon>Micathvirus micath</taxon>
    </lineage>
</organism>
<protein>
    <submittedName>
        <fullName evidence="3">Primase/helicase</fullName>
    </submittedName>
</protein>
<evidence type="ECO:0000313" key="4">
    <source>
        <dbReference type="Proteomes" id="UP001211688"/>
    </source>
</evidence>
<sequence length="798" mass="88518">MTTMATAWGRLPAELKALPQWCLAGADKSPLSVDAKGNLYRASVVSPTTWLDFNTACREALERGLKIGFILSEEDPYSCIDLDVKDAQNSPDKPELWTTPEQFDLFYRILQTYDSYSEASQSGKGLHIWVRADIGAGCKRDGVELYSKERFIICTGNIVLDKPIRDANLMLNNMASQMRPKDAFAVVLYEVPEEEDDWSVLLKAHNATNREKFEGLWRGMWSTMGFPSQSEADMALMSMFTFYSPSNAQCRRLFRESQLGKREKAVKDDKYLNRTLALIRGREQRESAADISSLTMAADAMVKLAQQQQRQAAQAPAQYQQQPPATPRITPTLPTPLQSYVEPTPSPGSNTFSMLAPVPAEVAEQGNVGLGWPPGFLGRVAQFLYQNALRPIKEVAIASALGLAAGICAAWHIPKSGLNLYIVLVARSGIGKEALHEGIGNLEAFVPGMGEFINRKSIASGPALIKMVSEQKCFISLQSELGRRLKGMANDGRDNAASSLRTEYTTLYSKSGPGSKMGGIAYSNIENSTDDVQGSSFSVLGETTPGTFYECLTQEMMEDGFLSRWLIIESEADREKPNTNILNVPDRALIESLGLIVQHASTHMNNSMEVQKSQEAQKIIHDFEDYCDSHIRGNNDESQRQLYNRAALKAWRIAGLLAVFDNYLNPVMSADHVNWAIDIVLRNVEILRKRMDDGDVGEGDGTRAKKLISLVQAYFSKPIPVSYGLKDELRQNGIIPERYFHVRIQSIASFSKHRLGASMALKGAIADAISSGKLMVVDKDKVFEQFSYRGTCYRIVDV</sequence>
<feature type="region of interest" description="Disordered" evidence="1">
    <location>
        <begin position="307"/>
        <end position="329"/>
    </location>
</feature>
<evidence type="ECO:0000256" key="1">
    <source>
        <dbReference type="SAM" id="MobiDB-lite"/>
    </source>
</evidence>
<dbReference type="KEGG" id="vg:79412956"/>
<dbReference type="InterPro" id="IPR025048">
    <property type="entry name" value="DUF3987"/>
</dbReference>
<proteinExistence type="predicted"/>
<dbReference type="InterPro" id="IPR025775">
    <property type="entry name" value="Birna_VP4_Prtase_dom"/>
</dbReference>
<dbReference type="Pfam" id="PF22763">
    <property type="entry name" value="NrS1-1_pol-like_HBD"/>
    <property type="match status" value="1"/>
</dbReference>
<evidence type="ECO:0000259" key="2">
    <source>
        <dbReference type="PROSITE" id="PS51548"/>
    </source>
</evidence>
<evidence type="ECO:0000313" key="3">
    <source>
        <dbReference type="EMBL" id="WAX22397.1"/>
    </source>
</evidence>
<feature type="domain" description="Peptidase S50" evidence="2">
    <location>
        <begin position="1"/>
        <end position="26"/>
    </location>
</feature>
<keyword evidence="4" id="KW-1185">Reference proteome</keyword>
<dbReference type="RefSeq" id="YP_010719816.1">
    <property type="nucleotide sequence ID" value="NC_072502.1"/>
</dbReference>
<accession>A0AAE9VLK0</accession>
<dbReference type="Proteomes" id="UP001211688">
    <property type="component" value="Segment"/>
</dbReference>
<dbReference type="InterPro" id="IPR054468">
    <property type="entry name" value="NrSPol-like_HBD"/>
</dbReference>
<reference evidence="3" key="1">
    <citation type="submission" date="2022-11" db="EMBL/GenBank/DDBJ databases">
        <authorList>
            <person name="Jaryenneh J.D."/>
            <person name="Schoeniger J.S."/>
            <person name="Mageeney C.M."/>
        </authorList>
    </citation>
    <scope>NUCLEOTIDE SEQUENCE</scope>
</reference>